<keyword evidence="2" id="KW-1185">Reference proteome</keyword>
<dbReference type="EMBL" id="SPHZ02000004">
    <property type="protein sequence ID" value="KAF0921706.1"/>
    <property type="molecule type" value="Genomic_DNA"/>
</dbReference>
<proteinExistence type="predicted"/>
<accession>A0A6G1EAU5</accession>
<comment type="caution">
    <text evidence="1">The sequence shown here is derived from an EMBL/GenBank/DDBJ whole genome shotgun (WGS) entry which is preliminary data.</text>
</comment>
<evidence type="ECO:0000313" key="2">
    <source>
        <dbReference type="Proteomes" id="UP000479710"/>
    </source>
</evidence>
<organism evidence="1 2">
    <name type="scientific">Oryza meyeriana var. granulata</name>
    <dbReference type="NCBI Taxonomy" id="110450"/>
    <lineage>
        <taxon>Eukaryota</taxon>
        <taxon>Viridiplantae</taxon>
        <taxon>Streptophyta</taxon>
        <taxon>Embryophyta</taxon>
        <taxon>Tracheophyta</taxon>
        <taxon>Spermatophyta</taxon>
        <taxon>Magnoliopsida</taxon>
        <taxon>Liliopsida</taxon>
        <taxon>Poales</taxon>
        <taxon>Poaceae</taxon>
        <taxon>BOP clade</taxon>
        <taxon>Oryzoideae</taxon>
        <taxon>Oryzeae</taxon>
        <taxon>Oryzinae</taxon>
        <taxon>Oryza</taxon>
        <taxon>Oryza meyeriana</taxon>
    </lineage>
</organism>
<gene>
    <name evidence="1" type="ORF">E2562_013443</name>
</gene>
<sequence>MVVRMEVTGGCVWPYLVHDGVCTSRWKRLLPLRGSNLCNSRVVAAEAVEFCCNYKGCVEFPNSISAKRKCRLLLYNVFT</sequence>
<reference evidence="1 2" key="1">
    <citation type="submission" date="2019-11" db="EMBL/GenBank/DDBJ databases">
        <title>Whole genome sequence of Oryza granulata.</title>
        <authorList>
            <person name="Li W."/>
        </authorList>
    </citation>
    <scope>NUCLEOTIDE SEQUENCE [LARGE SCALE GENOMIC DNA]</scope>
    <source>
        <strain evidence="2">cv. Menghai</strain>
        <tissue evidence="1">Leaf</tissue>
    </source>
</reference>
<dbReference type="AlphaFoldDB" id="A0A6G1EAU5"/>
<dbReference type="Proteomes" id="UP000479710">
    <property type="component" value="Unassembled WGS sequence"/>
</dbReference>
<name>A0A6G1EAU5_9ORYZ</name>
<evidence type="ECO:0000313" key="1">
    <source>
        <dbReference type="EMBL" id="KAF0921706.1"/>
    </source>
</evidence>
<protein>
    <submittedName>
        <fullName evidence="1">Uncharacterized protein</fullName>
    </submittedName>
</protein>